<evidence type="ECO:0000256" key="2">
    <source>
        <dbReference type="SAM" id="SignalP"/>
    </source>
</evidence>
<feature type="signal peptide" evidence="2">
    <location>
        <begin position="1"/>
        <end position="21"/>
    </location>
</feature>
<feature type="chain" id="PRO_5004551172" evidence="2">
    <location>
        <begin position="22"/>
        <end position="309"/>
    </location>
</feature>
<dbReference type="InParanoid" id="S8F2F6"/>
<dbReference type="EMBL" id="KE504294">
    <property type="protein sequence ID" value="EPS93159.1"/>
    <property type="molecule type" value="Genomic_DNA"/>
</dbReference>
<dbReference type="STRING" id="743788.S8F2F6"/>
<keyword evidence="2" id="KW-0732">Signal</keyword>
<feature type="compositionally biased region" description="Basic and acidic residues" evidence="1">
    <location>
        <begin position="125"/>
        <end position="137"/>
    </location>
</feature>
<organism evidence="3 4">
    <name type="scientific">Fomitopsis schrenkii</name>
    <name type="common">Brown rot fungus</name>
    <dbReference type="NCBI Taxonomy" id="2126942"/>
    <lineage>
        <taxon>Eukaryota</taxon>
        <taxon>Fungi</taxon>
        <taxon>Dikarya</taxon>
        <taxon>Basidiomycota</taxon>
        <taxon>Agaricomycotina</taxon>
        <taxon>Agaricomycetes</taxon>
        <taxon>Polyporales</taxon>
        <taxon>Fomitopsis</taxon>
    </lineage>
</organism>
<sequence length="309" mass="34724">MRASTILPLVLVAASAAPAFALPLAPVEESGSTLVSPSPVGQPEQHTPPHVSTQHQNANQYAYHPEQHQHANTYLESAQPQLGPARYRGAQRYATQQRPQAQRTAAKQRQRPARPSGPRRQRPHPSSDLESHPQPEHKAREYYEDIFARELEEDLVARHHKVNWGKVEGVANTVSNVVGTGVKVIGTFLDHLRREDVEELFARGDLDDELVARDIDEEFFARALEQELVARKVNIKKVGHVLGDIAKTALHFIPFFKREDGTTLVTRDFDERLYARAIASSLVARKVNLKKVGHVVLTLTSWWLVRPTL</sequence>
<feature type="compositionally biased region" description="Basic residues" evidence="1">
    <location>
        <begin position="106"/>
        <end position="123"/>
    </location>
</feature>
<feature type="compositionally biased region" description="Low complexity" evidence="1">
    <location>
        <begin position="91"/>
        <end position="105"/>
    </location>
</feature>
<feature type="region of interest" description="Disordered" evidence="1">
    <location>
        <begin position="91"/>
        <end position="137"/>
    </location>
</feature>
<evidence type="ECO:0000313" key="3">
    <source>
        <dbReference type="EMBL" id="EPS93159.1"/>
    </source>
</evidence>
<proteinExistence type="predicted"/>
<feature type="region of interest" description="Disordered" evidence="1">
    <location>
        <begin position="30"/>
        <end position="56"/>
    </location>
</feature>
<evidence type="ECO:0000256" key="1">
    <source>
        <dbReference type="SAM" id="MobiDB-lite"/>
    </source>
</evidence>
<dbReference type="HOGENOM" id="CLU_976710_0_0_1"/>
<gene>
    <name evidence="3" type="ORF">FOMPIDRAFT_1020716</name>
</gene>
<protein>
    <submittedName>
        <fullName evidence="3">Uncharacterized protein</fullName>
    </submittedName>
</protein>
<name>S8F2F6_FOMSC</name>
<accession>S8F2F6</accession>
<dbReference type="Proteomes" id="UP000015241">
    <property type="component" value="Unassembled WGS sequence"/>
</dbReference>
<keyword evidence="4" id="KW-1185">Reference proteome</keyword>
<dbReference type="OrthoDB" id="2804609at2759"/>
<reference evidence="3 4" key="1">
    <citation type="journal article" date="2012" name="Science">
        <title>The Paleozoic origin of enzymatic lignin decomposition reconstructed from 31 fungal genomes.</title>
        <authorList>
            <person name="Floudas D."/>
            <person name="Binder M."/>
            <person name="Riley R."/>
            <person name="Barry K."/>
            <person name="Blanchette R.A."/>
            <person name="Henrissat B."/>
            <person name="Martinez A.T."/>
            <person name="Otillar R."/>
            <person name="Spatafora J.W."/>
            <person name="Yadav J.S."/>
            <person name="Aerts A."/>
            <person name="Benoit I."/>
            <person name="Boyd A."/>
            <person name="Carlson A."/>
            <person name="Copeland A."/>
            <person name="Coutinho P.M."/>
            <person name="de Vries R.P."/>
            <person name="Ferreira P."/>
            <person name="Findley K."/>
            <person name="Foster B."/>
            <person name="Gaskell J."/>
            <person name="Glotzer D."/>
            <person name="Gorecki P."/>
            <person name="Heitman J."/>
            <person name="Hesse C."/>
            <person name="Hori C."/>
            <person name="Igarashi K."/>
            <person name="Jurgens J.A."/>
            <person name="Kallen N."/>
            <person name="Kersten P."/>
            <person name="Kohler A."/>
            <person name="Kuees U."/>
            <person name="Kumar T.K.A."/>
            <person name="Kuo A."/>
            <person name="LaButti K."/>
            <person name="Larrondo L.F."/>
            <person name="Lindquist E."/>
            <person name="Ling A."/>
            <person name="Lombard V."/>
            <person name="Lucas S."/>
            <person name="Lundell T."/>
            <person name="Martin R."/>
            <person name="McLaughlin D.J."/>
            <person name="Morgenstern I."/>
            <person name="Morin E."/>
            <person name="Murat C."/>
            <person name="Nagy L.G."/>
            <person name="Nolan M."/>
            <person name="Ohm R.A."/>
            <person name="Patyshakuliyeva A."/>
            <person name="Rokas A."/>
            <person name="Ruiz-Duenas F.J."/>
            <person name="Sabat G."/>
            <person name="Salamov A."/>
            <person name="Samejima M."/>
            <person name="Schmutz J."/>
            <person name="Slot J.C."/>
            <person name="St John F."/>
            <person name="Stenlid J."/>
            <person name="Sun H."/>
            <person name="Sun S."/>
            <person name="Syed K."/>
            <person name="Tsang A."/>
            <person name="Wiebenga A."/>
            <person name="Young D."/>
            <person name="Pisabarro A."/>
            <person name="Eastwood D.C."/>
            <person name="Martin F."/>
            <person name="Cullen D."/>
            <person name="Grigoriev I.V."/>
            <person name="Hibbett D.S."/>
        </authorList>
    </citation>
    <scope>NUCLEOTIDE SEQUENCE</scope>
    <source>
        <strain evidence="4">FP-58527</strain>
    </source>
</reference>
<evidence type="ECO:0000313" key="4">
    <source>
        <dbReference type="Proteomes" id="UP000015241"/>
    </source>
</evidence>
<dbReference type="AlphaFoldDB" id="S8F2F6"/>